<dbReference type="Proteomes" id="UP000295680">
    <property type="component" value="Unassembled WGS sequence"/>
</dbReference>
<accession>A0A4R2KEH5</accession>
<sequence>MTVLPWPRTGRCGACGRSALEFPSGRWTHLGRPCRTRYQTMWTVDDVRIRAACRFVADGEPLPTEPDKYLVEQPTGRVAEFEFGISRANRLETVREFLARQAEAGVRHGGR</sequence>
<dbReference type="EMBL" id="SLWS01000001">
    <property type="protein sequence ID" value="TCO64925.1"/>
    <property type="molecule type" value="Genomic_DNA"/>
</dbReference>
<evidence type="ECO:0000313" key="2">
    <source>
        <dbReference type="Proteomes" id="UP000295680"/>
    </source>
</evidence>
<organism evidence="1 2">
    <name type="scientific">Actinocrispum wychmicini</name>
    <dbReference type="NCBI Taxonomy" id="1213861"/>
    <lineage>
        <taxon>Bacteria</taxon>
        <taxon>Bacillati</taxon>
        <taxon>Actinomycetota</taxon>
        <taxon>Actinomycetes</taxon>
        <taxon>Pseudonocardiales</taxon>
        <taxon>Pseudonocardiaceae</taxon>
        <taxon>Actinocrispum</taxon>
    </lineage>
</organism>
<dbReference type="AlphaFoldDB" id="A0A4R2KEH5"/>
<gene>
    <name evidence="1" type="ORF">EV192_101709</name>
</gene>
<keyword evidence="2" id="KW-1185">Reference proteome</keyword>
<comment type="caution">
    <text evidence="1">The sequence shown here is derived from an EMBL/GenBank/DDBJ whole genome shotgun (WGS) entry which is preliminary data.</text>
</comment>
<name>A0A4R2KEH5_9PSEU</name>
<protein>
    <submittedName>
        <fullName evidence="1">Uncharacterized protein</fullName>
    </submittedName>
</protein>
<dbReference type="RefSeq" id="WP_132110983.1">
    <property type="nucleotide sequence ID" value="NZ_SLWS01000001.1"/>
</dbReference>
<reference evidence="1 2" key="1">
    <citation type="submission" date="2019-03" db="EMBL/GenBank/DDBJ databases">
        <title>Genomic Encyclopedia of Type Strains, Phase IV (KMG-IV): sequencing the most valuable type-strain genomes for metagenomic binning, comparative biology and taxonomic classification.</title>
        <authorList>
            <person name="Goeker M."/>
        </authorList>
    </citation>
    <scope>NUCLEOTIDE SEQUENCE [LARGE SCALE GENOMIC DNA]</scope>
    <source>
        <strain evidence="1 2">DSM 45934</strain>
    </source>
</reference>
<proteinExistence type="predicted"/>
<evidence type="ECO:0000313" key="1">
    <source>
        <dbReference type="EMBL" id="TCO64925.1"/>
    </source>
</evidence>